<evidence type="ECO:0000256" key="9">
    <source>
        <dbReference type="HAMAP-Rule" id="MF_00236"/>
    </source>
</evidence>
<keyword evidence="11" id="KW-1185">Reference proteome</keyword>
<evidence type="ECO:0000256" key="5">
    <source>
        <dbReference type="ARBA" id="ARBA00022927"/>
    </source>
</evidence>
<comment type="similarity">
    <text evidence="9">Belongs to the TatA/E family.</text>
</comment>
<comment type="function">
    <text evidence="9">Part of the twin-arginine translocation (Tat) system that transports large folded proteins containing a characteristic twin-arginine motif in their signal peptide across membranes. TatA could form the protein-conducting channel of the Tat system.</text>
</comment>
<keyword evidence="3 9" id="KW-1003">Cell membrane</keyword>
<keyword evidence="2 9" id="KW-0813">Transport</keyword>
<dbReference type="Gene3D" id="1.20.5.3310">
    <property type="match status" value="1"/>
</dbReference>
<evidence type="ECO:0000256" key="4">
    <source>
        <dbReference type="ARBA" id="ARBA00022692"/>
    </source>
</evidence>
<dbReference type="PANTHER" id="PTHR42982">
    <property type="entry name" value="SEC-INDEPENDENT PROTEIN TRANSLOCASE PROTEIN TATA"/>
    <property type="match status" value="1"/>
</dbReference>
<comment type="subunit">
    <text evidence="9">Forms a complex with TatC.</text>
</comment>
<accession>A0A1M7E1Q2</accession>
<evidence type="ECO:0000256" key="8">
    <source>
        <dbReference type="ARBA" id="ARBA00023136"/>
    </source>
</evidence>
<dbReference type="InterPro" id="IPR006312">
    <property type="entry name" value="TatA/E"/>
</dbReference>
<evidence type="ECO:0000313" key="10">
    <source>
        <dbReference type="EMBL" id="SHL85662.1"/>
    </source>
</evidence>
<dbReference type="AlphaFoldDB" id="A0A1M7E1Q2"/>
<keyword evidence="7 9" id="KW-0811">Translocation</keyword>
<dbReference type="EMBL" id="FRBT01000002">
    <property type="protein sequence ID" value="SHL85662.1"/>
    <property type="molecule type" value="Genomic_DNA"/>
</dbReference>
<evidence type="ECO:0000256" key="1">
    <source>
        <dbReference type="ARBA" id="ARBA00004162"/>
    </source>
</evidence>
<organism evidence="10 11">
    <name type="scientific">Flavobacterium chilense</name>
    <dbReference type="NCBI Taxonomy" id="946677"/>
    <lineage>
        <taxon>Bacteria</taxon>
        <taxon>Pseudomonadati</taxon>
        <taxon>Bacteroidota</taxon>
        <taxon>Flavobacteriia</taxon>
        <taxon>Flavobacteriales</taxon>
        <taxon>Flavobacteriaceae</taxon>
        <taxon>Flavobacterium</taxon>
    </lineage>
</organism>
<evidence type="ECO:0000313" key="11">
    <source>
        <dbReference type="Proteomes" id="UP000184028"/>
    </source>
</evidence>
<dbReference type="GO" id="GO:0033281">
    <property type="term" value="C:TAT protein transport complex"/>
    <property type="evidence" value="ECO:0007669"/>
    <property type="project" value="UniProtKB-UniRule"/>
</dbReference>
<sequence length="58" mass="6481">MGRLGSTEILLIIFVILLFFGGKKIPDLMKGLGNGLREFKKASSENENKDDVKKENNI</sequence>
<evidence type="ECO:0000256" key="3">
    <source>
        <dbReference type="ARBA" id="ARBA00022475"/>
    </source>
</evidence>
<protein>
    <recommendedName>
        <fullName evidence="9">Sec-independent protein translocase protein TatA</fullName>
    </recommendedName>
</protein>
<dbReference type="HAMAP" id="MF_00236">
    <property type="entry name" value="TatA_E"/>
    <property type="match status" value="1"/>
</dbReference>
<keyword evidence="4 9" id="KW-0812">Transmembrane</keyword>
<keyword evidence="8 9" id="KW-0472">Membrane</keyword>
<evidence type="ECO:0000256" key="6">
    <source>
        <dbReference type="ARBA" id="ARBA00022989"/>
    </source>
</evidence>
<comment type="subcellular location">
    <subcellularLocation>
        <location evidence="1 9">Cell membrane</location>
        <topology evidence="1 9">Single-pass membrane protein</topology>
    </subcellularLocation>
</comment>
<dbReference type="RefSeq" id="WP_068842243.1">
    <property type="nucleotide sequence ID" value="NZ_FRBT01000002.1"/>
</dbReference>
<dbReference type="Proteomes" id="UP000184028">
    <property type="component" value="Unassembled WGS sequence"/>
</dbReference>
<gene>
    <name evidence="9" type="primary">tatA</name>
    <name evidence="10" type="ORF">SAMN05444484_102824</name>
</gene>
<dbReference type="Pfam" id="PF02416">
    <property type="entry name" value="TatA_B_E"/>
    <property type="match status" value="1"/>
</dbReference>
<reference evidence="11" key="1">
    <citation type="submission" date="2016-11" db="EMBL/GenBank/DDBJ databases">
        <authorList>
            <person name="Varghese N."/>
            <person name="Submissions S."/>
        </authorList>
    </citation>
    <scope>NUCLEOTIDE SEQUENCE [LARGE SCALE GENOMIC DNA]</scope>
    <source>
        <strain evidence="11">DSM 24724</strain>
    </source>
</reference>
<dbReference type="NCBIfam" id="TIGR01411">
    <property type="entry name" value="tatAE"/>
    <property type="match status" value="1"/>
</dbReference>
<dbReference type="GO" id="GO:0043953">
    <property type="term" value="P:protein transport by the Tat complex"/>
    <property type="evidence" value="ECO:0007669"/>
    <property type="project" value="UniProtKB-UniRule"/>
</dbReference>
<dbReference type="GO" id="GO:0008320">
    <property type="term" value="F:protein transmembrane transporter activity"/>
    <property type="evidence" value="ECO:0007669"/>
    <property type="project" value="UniProtKB-UniRule"/>
</dbReference>
<dbReference type="PANTHER" id="PTHR42982:SF1">
    <property type="entry name" value="SEC-INDEPENDENT PROTEIN TRANSLOCASE PROTEIN TATA"/>
    <property type="match status" value="1"/>
</dbReference>
<dbReference type="STRING" id="946677.SAMN05444484_102824"/>
<keyword evidence="6 9" id="KW-1133">Transmembrane helix</keyword>
<name>A0A1M7E1Q2_9FLAO</name>
<proteinExistence type="inferred from homology"/>
<feature type="transmembrane region" description="Helical" evidence="9">
    <location>
        <begin position="6"/>
        <end position="22"/>
    </location>
</feature>
<keyword evidence="5 9" id="KW-0653">Protein transport</keyword>
<evidence type="ECO:0000256" key="7">
    <source>
        <dbReference type="ARBA" id="ARBA00023010"/>
    </source>
</evidence>
<evidence type="ECO:0000256" key="2">
    <source>
        <dbReference type="ARBA" id="ARBA00022448"/>
    </source>
</evidence>
<dbReference type="InterPro" id="IPR003369">
    <property type="entry name" value="TatA/B/E"/>
</dbReference>